<dbReference type="SUPFAM" id="SSF47384">
    <property type="entry name" value="Homodimeric domain of signal transducing histidine kinase"/>
    <property type="match status" value="1"/>
</dbReference>
<dbReference type="InterPro" id="IPR036890">
    <property type="entry name" value="HATPase_C_sf"/>
</dbReference>
<comment type="catalytic activity">
    <reaction evidence="1">
        <text>ATP + protein L-histidine = ADP + protein N-phospho-L-histidine.</text>
        <dbReference type="EC" id="2.7.13.3"/>
    </reaction>
</comment>
<dbReference type="InterPro" id="IPR005467">
    <property type="entry name" value="His_kinase_dom"/>
</dbReference>
<dbReference type="PROSITE" id="PS50109">
    <property type="entry name" value="HIS_KIN"/>
    <property type="match status" value="1"/>
</dbReference>
<evidence type="ECO:0000256" key="10">
    <source>
        <dbReference type="ARBA" id="ARBA00023012"/>
    </source>
</evidence>
<evidence type="ECO:0000256" key="7">
    <source>
        <dbReference type="ARBA" id="ARBA00022692"/>
    </source>
</evidence>
<dbReference type="SUPFAM" id="SSF52172">
    <property type="entry name" value="CheY-like"/>
    <property type="match status" value="1"/>
</dbReference>
<dbReference type="Gene3D" id="3.40.50.2300">
    <property type="match status" value="1"/>
</dbReference>
<dbReference type="GO" id="GO:0005886">
    <property type="term" value="C:plasma membrane"/>
    <property type="evidence" value="ECO:0007669"/>
    <property type="project" value="UniProtKB-SubCell"/>
</dbReference>
<dbReference type="InterPro" id="IPR011006">
    <property type="entry name" value="CheY-like_superfamily"/>
</dbReference>
<evidence type="ECO:0000259" key="13">
    <source>
        <dbReference type="PROSITE" id="PS50109"/>
    </source>
</evidence>
<evidence type="ECO:0000256" key="2">
    <source>
        <dbReference type="ARBA" id="ARBA00004651"/>
    </source>
</evidence>
<dbReference type="GO" id="GO:0000155">
    <property type="term" value="F:phosphorelay sensor kinase activity"/>
    <property type="evidence" value="ECO:0007669"/>
    <property type="project" value="InterPro"/>
</dbReference>
<dbReference type="SMART" id="SM00388">
    <property type="entry name" value="HisKA"/>
    <property type="match status" value="1"/>
</dbReference>
<evidence type="ECO:0000256" key="6">
    <source>
        <dbReference type="ARBA" id="ARBA00022679"/>
    </source>
</evidence>
<evidence type="ECO:0000256" key="11">
    <source>
        <dbReference type="PROSITE-ProRule" id="PRU00169"/>
    </source>
</evidence>
<reference evidence="16" key="1">
    <citation type="submission" date="2019-05" db="EMBL/GenBank/DDBJ databases">
        <title>Complete genome sequencing of Absiella argi strain JCM 30884.</title>
        <authorList>
            <person name="Sakamoto M."/>
            <person name="Murakami T."/>
            <person name="Mori H."/>
        </authorList>
    </citation>
    <scope>NUCLEOTIDE SEQUENCE [LARGE SCALE GENOMIC DNA]</scope>
    <source>
        <strain evidence="16">JCM 30884</strain>
    </source>
</reference>
<dbReference type="CDD" id="cd00082">
    <property type="entry name" value="HisKA"/>
    <property type="match status" value="1"/>
</dbReference>
<feature type="transmembrane region" description="Helical" evidence="12">
    <location>
        <begin position="6"/>
        <end position="31"/>
    </location>
</feature>
<evidence type="ECO:0000256" key="4">
    <source>
        <dbReference type="ARBA" id="ARBA00022475"/>
    </source>
</evidence>
<evidence type="ECO:0000313" key="16">
    <source>
        <dbReference type="Proteomes" id="UP000464754"/>
    </source>
</evidence>
<keyword evidence="7 12" id="KW-0812">Transmembrane</keyword>
<keyword evidence="6" id="KW-0808">Transferase</keyword>
<gene>
    <name evidence="15" type="ORF">Aargi30884_13380</name>
</gene>
<evidence type="ECO:0000259" key="14">
    <source>
        <dbReference type="PROSITE" id="PS50110"/>
    </source>
</evidence>
<keyword evidence="4" id="KW-1003">Cell membrane</keyword>
<keyword evidence="12" id="KW-0472">Membrane</keyword>
<dbReference type="KEGG" id="aarg:Aargi30884_13380"/>
<feature type="transmembrane region" description="Helical" evidence="12">
    <location>
        <begin position="284"/>
        <end position="303"/>
    </location>
</feature>
<dbReference type="InterPro" id="IPR036097">
    <property type="entry name" value="HisK_dim/P_sf"/>
</dbReference>
<dbReference type="Pfam" id="PF22673">
    <property type="entry name" value="MCP-like_PDC_1"/>
    <property type="match status" value="1"/>
</dbReference>
<dbReference type="Pfam" id="PF00512">
    <property type="entry name" value="HisKA"/>
    <property type="match status" value="1"/>
</dbReference>
<dbReference type="Gene3D" id="3.30.450.20">
    <property type="entry name" value="PAS domain"/>
    <property type="match status" value="1"/>
</dbReference>
<evidence type="ECO:0000256" key="1">
    <source>
        <dbReference type="ARBA" id="ARBA00000085"/>
    </source>
</evidence>
<protein>
    <recommendedName>
        <fullName evidence="3">histidine kinase</fullName>
        <ecNumber evidence="3">2.7.13.3</ecNumber>
    </recommendedName>
</protein>
<keyword evidence="16" id="KW-1185">Reference proteome</keyword>
<accession>A0A6N4TJ58</accession>
<keyword evidence="5 11" id="KW-0597">Phosphoprotein</keyword>
<proteinExistence type="predicted"/>
<dbReference type="PANTHER" id="PTHR43047:SF66">
    <property type="entry name" value="HISKA"/>
    <property type="match status" value="1"/>
</dbReference>
<name>A0A6N4TJ58_9FIRM</name>
<dbReference type="PRINTS" id="PR00344">
    <property type="entry name" value="BCTRLSENSOR"/>
</dbReference>
<dbReference type="InterPro" id="IPR003661">
    <property type="entry name" value="HisK_dim/P_dom"/>
</dbReference>
<dbReference type="SUPFAM" id="SSF55874">
    <property type="entry name" value="ATPase domain of HSP90 chaperone/DNA topoisomerase II/histidine kinase"/>
    <property type="match status" value="1"/>
</dbReference>
<evidence type="ECO:0000313" key="15">
    <source>
        <dbReference type="EMBL" id="BBK22435.1"/>
    </source>
</evidence>
<evidence type="ECO:0000256" key="5">
    <source>
        <dbReference type="ARBA" id="ARBA00022553"/>
    </source>
</evidence>
<dbReference type="AlphaFoldDB" id="A0A6N4TJ58"/>
<dbReference type="CDD" id="cd17546">
    <property type="entry name" value="REC_hyHK_CKI1_RcsC-like"/>
    <property type="match status" value="1"/>
</dbReference>
<keyword evidence="9 12" id="KW-1133">Transmembrane helix</keyword>
<evidence type="ECO:0000256" key="8">
    <source>
        <dbReference type="ARBA" id="ARBA00022777"/>
    </source>
</evidence>
<comment type="subcellular location">
    <subcellularLocation>
        <location evidence="2">Cell membrane</location>
        <topology evidence="2">Multi-pass membrane protein</topology>
    </subcellularLocation>
</comment>
<sequence length="834" mass="95148">MGKRKAAGSIVLNAMTIVITLLIIISSLYFVRDKMLKNAQSLGTALTQSYATEQQAQMRMFEDYLDIGSQYVNELIRSGADDKEIQNWMVDYFKKITKLYGDKVIDPYAVIGGKIIAVTPWEGDDSYEYKDTEWYQMAMADKGKVVFTDTYEDAITKESIITSSIALEDEGAVLAMDIYPSKLQGLRNVLTEEIEGNALYLCDSKGHLIYAKTPWNKPSEKLDEYAHTLFDNVQKGYFASYDDSFKDFNNERRGVYYSQMENGWMIIMTIPFDTLLLGKSNVLMYGLLAVGGILILILLFMFVRDILHSRKIKEADRTVSILSDSFYAIYRVNLKTGMYTTLKNAADMDEKVGMNGTYDHLLQMIETVVEKGTYQEFAFCFSLDSIKQRVKEHIADYGGDYKRRFNDRYKWVNIRTLYNEKISSEEVILCFRDVDVEKRQELQYTLLLQETLETNKKSAEAKETFFSNMSHEMRTPLNAIIGFSKLALESGDMSDKNKEYIKKISFSGQNMLSLINDILELSRLEAGHSRLDYRDFNLEECIHNISGSFEAKAMEDKKDFKVNIDIKNKYIKGDELKVVQILNNLLSNAFKYSDAGDQVLLEVKELEYRQYHKIRFTIKDSGIGMSASFLNHLFEPYARETHFSTKSTIGTGLGMPIVKSLVEQMSGEIDVESKLKEGTTFVVTLPFEVANAQVSEEKKDEKQTENVLQGKKVLLAEDNELNREIATEILQMHDLKVICAENGKEALDIFQSSSPYSFDLILMDMQMPIMDGCEASEKIRSLDRDDARSIPIIAVTANAFSEDVARVLRSGMNAHIAKPIDFNVLQEVMKAHLK</sequence>
<dbReference type="Gene3D" id="1.10.287.130">
    <property type="match status" value="1"/>
</dbReference>
<dbReference type="Pfam" id="PF02518">
    <property type="entry name" value="HATPase_c"/>
    <property type="match status" value="1"/>
</dbReference>
<dbReference type="EMBL" id="AP019695">
    <property type="protein sequence ID" value="BBK22435.1"/>
    <property type="molecule type" value="Genomic_DNA"/>
</dbReference>
<dbReference type="SUPFAM" id="SSF103190">
    <property type="entry name" value="Sensory domain-like"/>
    <property type="match status" value="1"/>
</dbReference>
<evidence type="ECO:0000256" key="9">
    <source>
        <dbReference type="ARBA" id="ARBA00022989"/>
    </source>
</evidence>
<dbReference type="RefSeq" id="WP_163051795.1">
    <property type="nucleotide sequence ID" value="NZ_AP019695.1"/>
</dbReference>
<organism evidence="15 16">
    <name type="scientific">Amedibacterium intestinale</name>
    <dbReference type="NCBI Taxonomy" id="2583452"/>
    <lineage>
        <taxon>Bacteria</taxon>
        <taxon>Bacillati</taxon>
        <taxon>Bacillota</taxon>
        <taxon>Erysipelotrichia</taxon>
        <taxon>Erysipelotrichales</taxon>
        <taxon>Erysipelotrichaceae</taxon>
        <taxon>Amedibacterium</taxon>
    </lineage>
</organism>
<feature type="modified residue" description="4-aspartylphosphate" evidence="11">
    <location>
        <position position="764"/>
    </location>
</feature>
<dbReference type="PANTHER" id="PTHR43047">
    <property type="entry name" value="TWO-COMPONENT HISTIDINE PROTEIN KINASE"/>
    <property type="match status" value="1"/>
</dbReference>
<dbReference type="InterPro" id="IPR004358">
    <property type="entry name" value="Sig_transdc_His_kin-like_C"/>
</dbReference>
<dbReference type="Proteomes" id="UP000464754">
    <property type="component" value="Chromosome"/>
</dbReference>
<dbReference type="Pfam" id="PF00072">
    <property type="entry name" value="Response_reg"/>
    <property type="match status" value="1"/>
</dbReference>
<dbReference type="PROSITE" id="PS50110">
    <property type="entry name" value="RESPONSE_REGULATORY"/>
    <property type="match status" value="1"/>
</dbReference>
<keyword evidence="10" id="KW-0902">Two-component regulatory system</keyword>
<dbReference type="FunFam" id="3.30.565.10:FF:000006">
    <property type="entry name" value="Sensor histidine kinase WalK"/>
    <property type="match status" value="1"/>
</dbReference>
<feature type="domain" description="Histidine kinase" evidence="13">
    <location>
        <begin position="468"/>
        <end position="689"/>
    </location>
</feature>
<dbReference type="SMART" id="SM00448">
    <property type="entry name" value="REC"/>
    <property type="match status" value="1"/>
</dbReference>
<dbReference type="EC" id="2.7.13.3" evidence="3"/>
<dbReference type="InterPro" id="IPR029151">
    <property type="entry name" value="Sensor-like_sf"/>
</dbReference>
<dbReference type="SMART" id="SM00387">
    <property type="entry name" value="HATPase_c"/>
    <property type="match status" value="1"/>
</dbReference>
<dbReference type="InterPro" id="IPR003594">
    <property type="entry name" value="HATPase_dom"/>
</dbReference>
<feature type="domain" description="Response regulatory" evidence="14">
    <location>
        <begin position="712"/>
        <end position="833"/>
    </location>
</feature>
<evidence type="ECO:0000256" key="12">
    <source>
        <dbReference type="SAM" id="Phobius"/>
    </source>
</evidence>
<dbReference type="Gene3D" id="3.30.565.10">
    <property type="entry name" value="Histidine kinase-like ATPase, C-terminal domain"/>
    <property type="match status" value="1"/>
</dbReference>
<dbReference type="InterPro" id="IPR001789">
    <property type="entry name" value="Sig_transdc_resp-reg_receiver"/>
</dbReference>
<keyword evidence="8" id="KW-0418">Kinase</keyword>
<dbReference type="GO" id="GO:0009927">
    <property type="term" value="F:histidine phosphotransfer kinase activity"/>
    <property type="evidence" value="ECO:0007669"/>
    <property type="project" value="TreeGrafter"/>
</dbReference>
<evidence type="ECO:0000256" key="3">
    <source>
        <dbReference type="ARBA" id="ARBA00012438"/>
    </source>
</evidence>